<keyword evidence="3" id="KW-1185">Reference proteome</keyword>
<feature type="region of interest" description="Disordered" evidence="1">
    <location>
        <begin position="1"/>
        <end position="157"/>
    </location>
</feature>
<dbReference type="EMBL" id="SWFS01000097">
    <property type="protein sequence ID" value="KAA8916483.1"/>
    <property type="molecule type" value="Genomic_DNA"/>
</dbReference>
<reference evidence="2" key="1">
    <citation type="journal article" date="2019" name="G3 (Bethesda)">
        <title>Genome Assemblies of Two Rare Opportunistic Yeast Pathogens: Diutina rugosa (syn. Candida rugosa) and Trichomonascus ciferrii (syn. Candida ciferrii).</title>
        <authorList>
            <person name="Mixao V."/>
            <person name="Saus E."/>
            <person name="Hansen A.P."/>
            <person name="Lass-Florl C."/>
            <person name="Gabaldon T."/>
        </authorList>
    </citation>
    <scope>NUCLEOTIDE SEQUENCE</scope>
    <source>
        <strain evidence="2">CBS 4856</strain>
    </source>
</reference>
<gene>
    <name evidence="2" type="ORF">TRICI_001346</name>
</gene>
<feature type="compositionally biased region" description="Basic and acidic residues" evidence="1">
    <location>
        <begin position="136"/>
        <end position="157"/>
    </location>
</feature>
<organism evidence="2 3">
    <name type="scientific">Trichomonascus ciferrii</name>
    <dbReference type="NCBI Taxonomy" id="44093"/>
    <lineage>
        <taxon>Eukaryota</taxon>
        <taxon>Fungi</taxon>
        <taxon>Dikarya</taxon>
        <taxon>Ascomycota</taxon>
        <taxon>Saccharomycotina</taxon>
        <taxon>Dipodascomycetes</taxon>
        <taxon>Dipodascales</taxon>
        <taxon>Trichomonascaceae</taxon>
        <taxon>Trichomonascus</taxon>
        <taxon>Trichomonascus ciferrii complex</taxon>
    </lineage>
</organism>
<evidence type="ECO:0000313" key="2">
    <source>
        <dbReference type="EMBL" id="KAA8916483.1"/>
    </source>
</evidence>
<evidence type="ECO:0000313" key="3">
    <source>
        <dbReference type="Proteomes" id="UP000761534"/>
    </source>
</evidence>
<feature type="compositionally biased region" description="Acidic residues" evidence="1">
    <location>
        <begin position="102"/>
        <end position="111"/>
    </location>
</feature>
<proteinExistence type="predicted"/>
<feature type="compositionally biased region" description="Polar residues" evidence="1">
    <location>
        <begin position="55"/>
        <end position="81"/>
    </location>
</feature>
<feature type="compositionally biased region" description="Basic residues" evidence="1">
    <location>
        <begin position="117"/>
        <end position="135"/>
    </location>
</feature>
<dbReference type="VEuPathDB" id="FungiDB:TRICI_001346"/>
<name>A0A642V9M7_9ASCO</name>
<dbReference type="Proteomes" id="UP000761534">
    <property type="component" value="Unassembled WGS sequence"/>
</dbReference>
<dbReference type="AlphaFoldDB" id="A0A642V9M7"/>
<accession>A0A642V9M7</accession>
<feature type="compositionally biased region" description="Low complexity" evidence="1">
    <location>
        <begin position="88"/>
        <end position="98"/>
    </location>
</feature>
<evidence type="ECO:0000256" key="1">
    <source>
        <dbReference type="SAM" id="MobiDB-lite"/>
    </source>
</evidence>
<sequence length="157" mass="17427">MDTKVKPAYDPAQFNPDGTRKKFVEGDDEDSEQLNEMANRYLQQKGPLKKGGPSGNTNTKTGNLKLSNLQNNANNGTSPQPSVRHLSPAELLAQAQAPAPAPEEEAVEDDGWVSVQPKHHTPQGRRGRGRGKPRRFSSENRRPQFDQHQQEPRPQDA</sequence>
<protein>
    <submittedName>
        <fullName evidence="2">Uncharacterized protein</fullName>
    </submittedName>
</protein>
<comment type="caution">
    <text evidence="2">The sequence shown here is derived from an EMBL/GenBank/DDBJ whole genome shotgun (WGS) entry which is preliminary data.</text>
</comment>